<gene>
    <name evidence="2" type="ORF">GMOD_00002130</name>
</gene>
<name>A0A3M7LX17_9PLEO</name>
<dbReference type="InterPro" id="IPR002018">
    <property type="entry name" value="CarbesteraseB"/>
</dbReference>
<evidence type="ECO:0000313" key="3">
    <source>
        <dbReference type="Proteomes" id="UP000265663"/>
    </source>
</evidence>
<accession>A0A3M7LX17</accession>
<evidence type="ECO:0000313" key="2">
    <source>
        <dbReference type="EMBL" id="RMZ66765.1"/>
    </source>
</evidence>
<dbReference type="AlphaFoldDB" id="A0A3M7LX17"/>
<dbReference type="PANTHER" id="PTHR43142">
    <property type="entry name" value="CARBOXYLIC ESTER HYDROLASE"/>
    <property type="match status" value="1"/>
</dbReference>
<dbReference type="Pfam" id="PF00135">
    <property type="entry name" value="COesterase"/>
    <property type="match status" value="1"/>
</dbReference>
<evidence type="ECO:0000259" key="1">
    <source>
        <dbReference type="Pfam" id="PF00135"/>
    </source>
</evidence>
<dbReference type="Gene3D" id="3.40.50.1820">
    <property type="entry name" value="alpha/beta hydrolase"/>
    <property type="match status" value="1"/>
</dbReference>
<dbReference type="PANTHER" id="PTHR43142:SF5">
    <property type="entry name" value="CARBOXYLIC ESTER HYDROLASE"/>
    <property type="match status" value="1"/>
</dbReference>
<protein>
    <submittedName>
        <fullName evidence="2">Carboxylesterase</fullName>
    </submittedName>
</protein>
<proteinExistence type="predicted"/>
<dbReference type="InterPro" id="IPR029058">
    <property type="entry name" value="AB_hydrolase_fold"/>
</dbReference>
<reference evidence="2 3" key="1">
    <citation type="journal article" date="2014" name="PLoS ONE">
        <title>De novo Genome Assembly of the Fungal Plant Pathogen Pyrenophora semeniperda.</title>
        <authorList>
            <person name="Soliai M.M."/>
            <person name="Meyer S.E."/>
            <person name="Udall J.A."/>
            <person name="Elzinga D.E."/>
            <person name="Hermansen R.A."/>
            <person name="Bodily P.M."/>
            <person name="Hart A.A."/>
            <person name="Coleman C.E."/>
        </authorList>
    </citation>
    <scope>NUCLEOTIDE SEQUENCE [LARGE SCALE GENOMIC DNA]</scope>
    <source>
        <strain evidence="2 3">CCB06</strain>
        <tissue evidence="2">Mycelium</tissue>
    </source>
</reference>
<keyword evidence="3" id="KW-1185">Reference proteome</keyword>
<feature type="domain" description="Carboxylesterase type B" evidence="1">
    <location>
        <begin position="26"/>
        <end position="488"/>
    </location>
</feature>
<dbReference type="EMBL" id="KE747809">
    <property type="protein sequence ID" value="RMZ66765.1"/>
    <property type="molecule type" value="Genomic_DNA"/>
</dbReference>
<dbReference type="Proteomes" id="UP000265663">
    <property type="component" value="Unassembled WGS sequence"/>
</dbReference>
<dbReference type="SUPFAM" id="SSF53474">
    <property type="entry name" value="alpha/beta-Hydrolases"/>
    <property type="match status" value="1"/>
</dbReference>
<dbReference type="OrthoDB" id="3200163at2759"/>
<sequence length="560" mass="62622">MSTNEEGVLKHATLNRYIRGSRASPSTVQFRNLKYASIPARFKDSVPDDTLNPPGLDNVVDATQFGPSCPHVRGSQAWDLTLIGNAVLPCEYGQGETEKMDEFECLHVNVTVPRTALDAGGGKKGTLGLPVFVWVHGGGLSMGSNSWPQYDLRRFVERSVEIDKPIIGVSINYRLNIFGFLASEEIGADGNMGFKDQVLAFQWIKKHIAGFGGDPTNIIAAGESAGAISLSTLLCANVGDEGLFNSVVLMSGEATLRKWRNRWWHQKMYEDQSQYLKLDPNDSEGRRKALLDSDAEELAQKLPLAQHFCATMDGQFLTQDVTIEALMSGSSAVHNPSWCKEFVMGDTAHDGLVLKARVLDQPECSERLQKACNMHLSHSQTQELVSAYGLDRPLRKEDEAARLLELVSELRFYLPVLEAHQSWRSCSPPKRASRYHFHVPNPMDGPFKGLASHELDVAYLLYNYVDHFDEHDRMIAKTMQDQFLGFINGEGWAKDGKMVVFGYDGAVEVDEEKYDEMYRKGRGAVLEKIGIQKLWCVAETWQGVRQEEEEQLRLPGDSKL</sequence>
<organism evidence="2 3">
    <name type="scientific">Pyrenophora seminiperda CCB06</name>
    <dbReference type="NCBI Taxonomy" id="1302712"/>
    <lineage>
        <taxon>Eukaryota</taxon>
        <taxon>Fungi</taxon>
        <taxon>Dikarya</taxon>
        <taxon>Ascomycota</taxon>
        <taxon>Pezizomycotina</taxon>
        <taxon>Dothideomycetes</taxon>
        <taxon>Pleosporomycetidae</taxon>
        <taxon>Pleosporales</taxon>
        <taxon>Pleosporineae</taxon>
        <taxon>Pleosporaceae</taxon>
        <taxon>Pyrenophora</taxon>
    </lineage>
</organism>